<evidence type="ECO:0000256" key="7">
    <source>
        <dbReference type="SAM" id="Phobius"/>
    </source>
</evidence>
<dbReference type="InterPro" id="IPR051311">
    <property type="entry name" value="DedA_domain"/>
</dbReference>
<evidence type="ECO:0000256" key="2">
    <source>
        <dbReference type="ARBA" id="ARBA00010792"/>
    </source>
</evidence>
<feature type="transmembrane region" description="Helical" evidence="7">
    <location>
        <begin position="50"/>
        <end position="72"/>
    </location>
</feature>
<feature type="domain" description="VTT" evidence="8">
    <location>
        <begin position="30"/>
        <end position="161"/>
    </location>
</feature>
<evidence type="ECO:0000256" key="3">
    <source>
        <dbReference type="ARBA" id="ARBA00022475"/>
    </source>
</evidence>
<keyword evidence="4 7" id="KW-0812">Transmembrane</keyword>
<dbReference type="GO" id="GO:0005886">
    <property type="term" value="C:plasma membrane"/>
    <property type="evidence" value="ECO:0007669"/>
    <property type="project" value="UniProtKB-SubCell"/>
</dbReference>
<gene>
    <name evidence="9" type="ORF">FC07_GL001178</name>
</gene>
<comment type="similarity">
    <text evidence="2">Belongs to the DedA family.</text>
</comment>
<dbReference type="PANTHER" id="PTHR42709:SF6">
    <property type="entry name" value="UNDECAPRENYL PHOSPHATE TRANSPORTER A"/>
    <property type="match status" value="1"/>
</dbReference>
<dbReference type="AlphaFoldDB" id="A0A0R1GHR4"/>
<dbReference type="Pfam" id="PF09335">
    <property type="entry name" value="VTT_dom"/>
    <property type="match status" value="1"/>
</dbReference>
<evidence type="ECO:0000256" key="1">
    <source>
        <dbReference type="ARBA" id="ARBA00004651"/>
    </source>
</evidence>
<keyword evidence="5 7" id="KW-1133">Transmembrane helix</keyword>
<sequence length="205" mass="22739">MQNMMLDLIEQFGYLGVFLLITIENVFPPIPSELVLTFGGFMTTQTDLGLVGVILAATAGSVLGALILYGVGRLLSTERLERFTASRLGRLLRLKKSDIRRAEARFQKHGGVTIFFCRFIPVIRSLISIPAGTTKMPLPGFILLTTLGTLVWNTVLVILGRFAGHAWHQIADYVDLLTYGVLGIIALLAIYYGYRYIKSRSKKTL</sequence>
<accession>A0A0R1GHR4</accession>
<dbReference type="STRING" id="1423726.FC07_GL001178"/>
<evidence type="ECO:0000256" key="4">
    <source>
        <dbReference type="ARBA" id="ARBA00022692"/>
    </source>
</evidence>
<organism evidence="9 10">
    <name type="scientific">Loigolactobacillus bifermentans DSM 20003</name>
    <dbReference type="NCBI Taxonomy" id="1423726"/>
    <lineage>
        <taxon>Bacteria</taxon>
        <taxon>Bacillati</taxon>
        <taxon>Bacillota</taxon>
        <taxon>Bacilli</taxon>
        <taxon>Lactobacillales</taxon>
        <taxon>Lactobacillaceae</taxon>
        <taxon>Loigolactobacillus</taxon>
    </lineage>
</organism>
<dbReference type="PATRIC" id="fig|1423726.3.peg.1224"/>
<dbReference type="PANTHER" id="PTHR42709">
    <property type="entry name" value="ALKALINE PHOSPHATASE LIKE PROTEIN"/>
    <property type="match status" value="1"/>
</dbReference>
<dbReference type="EMBL" id="AZDA01000116">
    <property type="protein sequence ID" value="KRK33417.1"/>
    <property type="molecule type" value="Genomic_DNA"/>
</dbReference>
<evidence type="ECO:0000313" key="9">
    <source>
        <dbReference type="EMBL" id="KRK33417.1"/>
    </source>
</evidence>
<dbReference type="InterPro" id="IPR032816">
    <property type="entry name" value="VTT_dom"/>
</dbReference>
<feature type="transmembrane region" description="Helical" evidence="7">
    <location>
        <begin position="176"/>
        <end position="194"/>
    </location>
</feature>
<keyword evidence="3" id="KW-1003">Cell membrane</keyword>
<evidence type="ECO:0000256" key="5">
    <source>
        <dbReference type="ARBA" id="ARBA00022989"/>
    </source>
</evidence>
<evidence type="ECO:0000256" key="6">
    <source>
        <dbReference type="ARBA" id="ARBA00023136"/>
    </source>
</evidence>
<keyword evidence="6 7" id="KW-0472">Membrane</keyword>
<proteinExistence type="inferred from homology"/>
<feature type="transmembrane region" description="Helical" evidence="7">
    <location>
        <begin position="141"/>
        <end position="164"/>
    </location>
</feature>
<evidence type="ECO:0000313" key="10">
    <source>
        <dbReference type="Proteomes" id="UP000051461"/>
    </source>
</evidence>
<evidence type="ECO:0000259" key="8">
    <source>
        <dbReference type="Pfam" id="PF09335"/>
    </source>
</evidence>
<dbReference type="RefSeq" id="WP_057905353.1">
    <property type="nucleotide sequence ID" value="NZ_AZDA01000116.1"/>
</dbReference>
<dbReference type="OrthoDB" id="9813426at2"/>
<protein>
    <submittedName>
        <fullName evidence="9">Alkaline phosphatase</fullName>
    </submittedName>
</protein>
<feature type="transmembrane region" description="Helical" evidence="7">
    <location>
        <begin position="12"/>
        <end position="30"/>
    </location>
</feature>
<keyword evidence="10" id="KW-1185">Reference proteome</keyword>
<reference evidence="9 10" key="1">
    <citation type="journal article" date="2015" name="Genome Announc.">
        <title>Expanding the biotechnology potential of lactobacilli through comparative genomics of 213 strains and associated genera.</title>
        <authorList>
            <person name="Sun Z."/>
            <person name="Harris H.M."/>
            <person name="McCann A."/>
            <person name="Guo C."/>
            <person name="Argimon S."/>
            <person name="Zhang W."/>
            <person name="Yang X."/>
            <person name="Jeffery I.B."/>
            <person name="Cooney J.C."/>
            <person name="Kagawa T.F."/>
            <person name="Liu W."/>
            <person name="Song Y."/>
            <person name="Salvetti E."/>
            <person name="Wrobel A."/>
            <person name="Rasinkangas P."/>
            <person name="Parkhill J."/>
            <person name="Rea M.C."/>
            <person name="O'Sullivan O."/>
            <person name="Ritari J."/>
            <person name="Douillard F.P."/>
            <person name="Paul Ross R."/>
            <person name="Yang R."/>
            <person name="Briner A.E."/>
            <person name="Felis G.E."/>
            <person name="de Vos W.M."/>
            <person name="Barrangou R."/>
            <person name="Klaenhammer T.R."/>
            <person name="Caufield P.W."/>
            <person name="Cui Y."/>
            <person name="Zhang H."/>
            <person name="O'Toole P.W."/>
        </authorList>
    </citation>
    <scope>NUCLEOTIDE SEQUENCE [LARGE SCALE GENOMIC DNA]</scope>
    <source>
        <strain evidence="9 10">DSM 20003</strain>
    </source>
</reference>
<comment type="subcellular location">
    <subcellularLocation>
        <location evidence="1">Cell membrane</location>
        <topology evidence="1">Multi-pass membrane protein</topology>
    </subcellularLocation>
</comment>
<name>A0A0R1GHR4_9LACO</name>
<comment type="caution">
    <text evidence="9">The sequence shown here is derived from an EMBL/GenBank/DDBJ whole genome shotgun (WGS) entry which is preliminary data.</text>
</comment>
<dbReference type="Proteomes" id="UP000051461">
    <property type="component" value="Unassembled WGS sequence"/>
</dbReference>